<feature type="domain" description="VOC" evidence="2">
    <location>
        <begin position="24"/>
        <end position="136"/>
    </location>
</feature>
<feature type="region of interest" description="Disordered" evidence="1">
    <location>
        <begin position="247"/>
        <end position="266"/>
    </location>
</feature>
<gene>
    <name evidence="3" type="ORF">Vau01_048130</name>
</gene>
<dbReference type="Proteomes" id="UP000612585">
    <property type="component" value="Unassembled WGS sequence"/>
</dbReference>
<sequence>MARRFDIALPPHGGSVYVPMMHSRLLAVTFEADNPAGAARFWSGLLGREVIEDAGGVLLPGGDAQLGLRFVPGRAGQLGANRMHLHLTSADLDDQRHTVATALRLGGRHVDVGQRPEEGHVVLADPAGYEFCVIEPGNDYLDGCGPLGEVTCAGSRQVGQFWSKALGWPLVWDRGEQTAIQSPRGGTKVAWDTWDGTPVAPKAEPNRQRFELVPADGDQRAAVDALVSLGAARLDARDDGTVVLADPDGNEFCVRPPGDQPSQDSA</sequence>
<dbReference type="AlphaFoldDB" id="A0A8J4E2R7"/>
<comment type="caution">
    <text evidence="3">The sequence shown here is derived from an EMBL/GenBank/DDBJ whole genome shotgun (WGS) entry which is preliminary data.</text>
</comment>
<evidence type="ECO:0000313" key="3">
    <source>
        <dbReference type="EMBL" id="GIJ57297.1"/>
    </source>
</evidence>
<dbReference type="EMBL" id="BOPG01000030">
    <property type="protein sequence ID" value="GIJ57297.1"/>
    <property type="molecule type" value="Genomic_DNA"/>
</dbReference>
<evidence type="ECO:0000256" key="1">
    <source>
        <dbReference type="SAM" id="MobiDB-lite"/>
    </source>
</evidence>
<evidence type="ECO:0000313" key="4">
    <source>
        <dbReference type="Proteomes" id="UP000612585"/>
    </source>
</evidence>
<keyword evidence="4" id="KW-1185">Reference proteome</keyword>
<evidence type="ECO:0000259" key="2">
    <source>
        <dbReference type="PROSITE" id="PS51819"/>
    </source>
</evidence>
<protein>
    <recommendedName>
        <fullName evidence="2">VOC domain-containing protein</fullName>
    </recommendedName>
</protein>
<reference evidence="3" key="1">
    <citation type="submission" date="2021-01" db="EMBL/GenBank/DDBJ databases">
        <title>Whole genome shotgun sequence of Virgisporangium aurantiacum NBRC 16421.</title>
        <authorList>
            <person name="Komaki H."/>
            <person name="Tamura T."/>
        </authorList>
    </citation>
    <scope>NUCLEOTIDE SEQUENCE</scope>
    <source>
        <strain evidence="3">NBRC 16421</strain>
    </source>
</reference>
<dbReference type="PANTHER" id="PTHR35908">
    <property type="entry name" value="HYPOTHETICAL FUSION PROTEIN"/>
    <property type="match status" value="1"/>
</dbReference>
<proteinExistence type="predicted"/>
<dbReference type="SUPFAM" id="SSF54593">
    <property type="entry name" value="Glyoxalase/Bleomycin resistance protein/Dihydroxybiphenyl dioxygenase"/>
    <property type="match status" value="2"/>
</dbReference>
<dbReference type="PANTHER" id="PTHR35908:SF1">
    <property type="entry name" value="CONSERVED PROTEIN"/>
    <property type="match status" value="1"/>
</dbReference>
<dbReference type="CDD" id="cd06587">
    <property type="entry name" value="VOC"/>
    <property type="match status" value="1"/>
</dbReference>
<dbReference type="InterPro" id="IPR037523">
    <property type="entry name" value="VOC_core"/>
</dbReference>
<dbReference type="Gene3D" id="3.10.180.10">
    <property type="entry name" value="2,3-Dihydroxybiphenyl 1,2-Dioxygenase, domain 1"/>
    <property type="match status" value="2"/>
</dbReference>
<organism evidence="3 4">
    <name type="scientific">Virgisporangium aurantiacum</name>
    <dbReference type="NCBI Taxonomy" id="175570"/>
    <lineage>
        <taxon>Bacteria</taxon>
        <taxon>Bacillati</taxon>
        <taxon>Actinomycetota</taxon>
        <taxon>Actinomycetes</taxon>
        <taxon>Micromonosporales</taxon>
        <taxon>Micromonosporaceae</taxon>
        <taxon>Virgisporangium</taxon>
    </lineage>
</organism>
<dbReference type="InterPro" id="IPR041581">
    <property type="entry name" value="Glyoxalase_6"/>
</dbReference>
<accession>A0A8J4E2R7</accession>
<dbReference type="PROSITE" id="PS51819">
    <property type="entry name" value="VOC"/>
    <property type="match status" value="1"/>
</dbReference>
<dbReference type="Pfam" id="PF18029">
    <property type="entry name" value="Glyoxalase_6"/>
    <property type="match status" value="2"/>
</dbReference>
<name>A0A8J4E2R7_9ACTN</name>
<dbReference type="InterPro" id="IPR029068">
    <property type="entry name" value="Glyas_Bleomycin-R_OHBP_Dase"/>
</dbReference>